<protein>
    <submittedName>
        <fullName evidence="1">Uncharacterized protein</fullName>
    </submittedName>
</protein>
<evidence type="ECO:0000313" key="1">
    <source>
        <dbReference type="EMBL" id="KAF8821511.1"/>
    </source>
</evidence>
<name>A0ABQ7JBX0_9APIC</name>
<sequence length="130" mass="14643">MVKLRWKNAKCSVYALKLMEVAVVQVEERLNNASFRNCLSAGALLEPPHVPTLINDLLYEHCIAIAVSQNAEEGSCFRGLECAQFETMGKGNIFFSQTNDKLCNLLSSLSFIKFIRKVYNIAILMKPQKN</sequence>
<dbReference type="Proteomes" id="UP000823046">
    <property type="component" value="Unassembled WGS sequence"/>
</dbReference>
<organism evidence="1 2">
    <name type="scientific">Cardiosporidium cionae</name>
    <dbReference type="NCBI Taxonomy" id="476202"/>
    <lineage>
        <taxon>Eukaryota</taxon>
        <taxon>Sar</taxon>
        <taxon>Alveolata</taxon>
        <taxon>Apicomplexa</taxon>
        <taxon>Aconoidasida</taxon>
        <taxon>Nephromycida</taxon>
        <taxon>Cardiosporidium</taxon>
    </lineage>
</organism>
<evidence type="ECO:0000313" key="2">
    <source>
        <dbReference type="Proteomes" id="UP000823046"/>
    </source>
</evidence>
<reference evidence="1 2" key="1">
    <citation type="journal article" date="2020" name="bioRxiv">
        <title>Metabolic contributions of an alphaproteobacterial endosymbiont in the apicomplexan Cardiosporidium cionae.</title>
        <authorList>
            <person name="Hunter E.S."/>
            <person name="Paight C.J."/>
            <person name="Lane C.E."/>
        </authorList>
    </citation>
    <scope>NUCLEOTIDE SEQUENCE [LARGE SCALE GENOMIC DNA]</scope>
    <source>
        <strain evidence="1">ESH_2018</strain>
    </source>
</reference>
<accession>A0ABQ7JBX0</accession>
<dbReference type="EMBL" id="JADAQX010000171">
    <property type="protein sequence ID" value="KAF8821511.1"/>
    <property type="molecule type" value="Genomic_DNA"/>
</dbReference>
<comment type="caution">
    <text evidence="1">The sequence shown here is derived from an EMBL/GenBank/DDBJ whole genome shotgun (WGS) entry which is preliminary data.</text>
</comment>
<proteinExistence type="predicted"/>
<keyword evidence="2" id="KW-1185">Reference proteome</keyword>
<gene>
    <name evidence="1" type="ORF">IE077_001945</name>
</gene>